<dbReference type="EMBL" id="CASHTH010000031">
    <property type="protein sequence ID" value="CAI7989546.1"/>
    <property type="molecule type" value="Genomic_DNA"/>
</dbReference>
<evidence type="ECO:0000259" key="7">
    <source>
        <dbReference type="Pfam" id="PF05199"/>
    </source>
</evidence>
<dbReference type="InterPro" id="IPR036188">
    <property type="entry name" value="FAD/NAD-bd_sf"/>
</dbReference>
<evidence type="ECO:0000313" key="8">
    <source>
        <dbReference type="EMBL" id="CAI7989546.1"/>
    </source>
</evidence>
<dbReference type="AlphaFoldDB" id="A0AA35W312"/>
<evidence type="ECO:0000313" key="9">
    <source>
        <dbReference type="Proteomes" id="UP001174909"/>
    </source>
</evidence>
<evidence type="ECO:0000256" key="1">
    <source>
        <dbReference type="ARBA" id="ARBA00001974"/>
    </source>
</evidence>
<keyword evidence="4 5" id="KW-0274">FAD</keyword>
<proteinExistence type="inferred from homology"/>
<evidence type="ECO:0000256" key="4">
    <source>
        <dbReference type="ARBA" id="ARBA00022827"/>
    </source>
</evidence>
<feature type="binding site" evidence="5">
    <location>
        <position position="85"/>
    </location>
    <ligand>
        <name>FAD</name>
        <dbReference type="ChEBI" id="CHEBI:57692"/>
    </ligand>
</feature>
<comment type="cofactor">
    <cofactor evidence="1 5">
        <name>FAD</name>
        <dbReference type="ChEBI" id="CHEBI:57692"/>
    </cofactor>
</comment>
<dbReference type="InterPro" id="IPR023978">
    <property type="entry name" value="GMC_oxidoreductase_bact"/>
</dbReference>
<dbReference type="GO" id="GO:0016614">
    <property type="term" value="F:oxidoreductase activity, acting on CH-OH group of donors"/>
    <property type="evidence" value="ECO:0007669"/>
    <property type="project" value="InterPro"/>
</dbReference>
<evidence type="ECO:0000256" key="5">
    <source>
        <dbReference type="PIRSR" id="PIRSR000137-2"/>
    </source>
</evidence>
<comment type="similarity">
    <text evidence="2">Belongs to the GMC oxidoreductase family.</text>
</comment>
<sequence length="509" mass="55584">MRYDVIVVGGGATGCVLASRLSEDPSRAVLLLEAGPDYPDPALLPDELRYGYTRDAERQDGPHNWSLRGIINAEQGEIHVAQGKVIGGGSSINGQVMLRGLPEDFALWASLGNDRWSYTDVLPYYRKFESDQDIHDDFHGTDGPIPLVRRHNEPWPPIQKAFYESCRAAGYGDCADLNGPEPGGVGPIPMNNPGGVRMSTALTHLNPGRHRLNLTVRGGVVARRILFNGQRAVGVEAESGGQVFNIEAERIVLSSGGIKSPHLLMLSGIGPSESLRRYNIDVLVDQPAVGQNLWNHPIASVGLRARDGVTLTPDAQGIRIGLRYTATGSDTPNDVMIMTNSIFSPLSGDVLPDRGIRLSCALELPAGSGEVELQSADPLQQPRFNYRYMENDWDRERLREAVRLCRRLVDYPPYAEVLDAWVSPTDPELADDDLLDSWLKRTIGSARHMSGTCKMGPDGDPAAVVDQRLKVRGVDGLWVADASILPKVPRANTHATVIMVGERLAAEWD</sequence>
<evidence type="ECO:0000256" key="3">
    <source>
        <dbReference type="ARBA" id="ARBA00022630"/>
    </source>
</evidence>
<feature type="domain" description="Glucose-methanol-choline oxidoreductase N-terminal" evidence="6">
    <location>
        <begin position="3"/>
        <end position="297"/>
    </location>
</feature>
<dbReference type="InterPro" id="IPR000172">
    <property type="entry name" value="GMC_OxRdtase_N"/>
</dbReference>
<dbReference type="SUPFAM" id="SSF51905">
    <property type="entry name" value="FAD/NAD(P)-binding domain"/>
    <property type="match status" value="1"/>
</dbReference>
<protein>
    <submittedName>
        <fullName evidence="8">Uncharacterized GMC-type oxidoreductase in thcA 5'region</fullName>
    </submittedName>
</protein>
<dbReference type="SUPFAM" id="SSF54373">
    <property type="entry name" value="FAD-linked reductases, C-terminal domain"/>
    <property type="match status" value="1"/>
</dbReference>
<dbReference type="PANTHER" id="PTHR11552:SF147">
    <property type="entry name" value="CHOLINE DEHYDROGENASE, MITOCHONDRIAL"/>
    <property type="match status" value="1"/>
</dbReference>
<dbReference type="Pfam" id="PF05199">
    <property type="entry name" value="GMC_oxred_C"/>
    <property type="match status" value="1"/>
</dbReference>
<keyword evidence="9" id="KW-1185">Reference proteome</keyword>
<feature type="domain" description="Glucose-methanol-choline oxidoreductase C-terminal" evidence="7">
    <location>
        <begin position="366"/>
        <end position="501"/>
    </location>
</feature>
<evidence type="ECO:0000256" key="2">
    <source>
        <dbReference type="ARBA" id="ARBA00010790"/>
    </source>
</evidence>
<dbReference type="PIRSF" id="PIRSF000137">
    <property type="entry name" value="Alcohol_oxidase"/>
    <property type="match status" value="1"/>
</dbReference>
<keyword evidence="3" id="KW-0285">Flavoprotein</keyword>
<name>A0AA35W312_GEOBA</name>
<dbReference type="NCBIfam" id="TIGR03970">
    <property type="entry name" value="Rv0697"/>
    <property type="match status" value="1"/>
</dbReference>
<gene>
    <name evidence="8" type="ORF">GBAR_LOCUS246</name>
</gene>
<dbReference type="GO" id="GO:0050660">
    <property type="term" value="F:flavin adenine dinucleotide binding"/>
    <property type="evidence" value="ECO:0007669"/>
    <property type="project" value="InterPro"/>
</dbReference>
<comment type="caution">
    <text evidence="8">The sequence shown here is derived from an EMBL/GenBank/DDBJ whole genome shotgun (WGS) entry which is preliminary data.</text>
</comment>
<accession>A0AA35W312</accession>
<feature type="binding site" evidence="5">
    <location>
        <begin position="93"/>
        <end position="96"/>
    </location>
    <ligand>
        <name>FAD</name>
        <dbReference type="ChEBI" id="CHEBI:57692"/>
    </ligand>
</feature>
<dbReference type="Pfam" id="PF00732">
    <property type="entry name" value="GMC_oxred_N"/>
    <property type="match status" value="1"/>
</dbReference>
<dbReference type="PROSITE" id="PS51257">
    <property type="entry name" value="PROKAR_LIPOPROTEIN"/>
    <property type="match status" value="1"/>
</dbReference>
<organism evidence="8 9">
    <name type="scientific">Geodia barretti</name>
    <name type="common">Barrett's horny sponge</name>
    <dbReference type="NCBI Taxonomy" id="519541"/>
    <lineage>
        <taxon>Eukaryota</taxon>
        <taxon>Metazoa</taxon>
        <taxon>Porifera</taxon>
        <taxon>Demospongiae</taxon>
        <taxon>Heteroscleromorpha</taxon>
        <taxon>Tetractinellida</taxon>
        <taxon>Astrophorina</taxon>
        <taxon>Geodiidae</taxon>
        <taxon>Geodia</taxon>
    </lineage>
</organism>
<dbReference type="PANTHER" id="PTHR11552">
    <property type="entry name" value="GLUCOSE-METHANOL-CHOLINE GMC OXIDOREDUCTASE"/>
    <property type="match status" value="1"/>
</dbReference>
<dbReference type="Gene3D" id="3.30.410.40">
    <property type="match status" value="1"/>
</dbReference>
<dbReference type="Proteomes" id="UP001174909">
    <property type="component" value="Unassembled WGS sequence"/>
</dbReference>
<reference evidence="8" key="1">
    <citation type="submission" date="2023-03" db="EMBL/GenBank/DDBJ databases">
        <authorList>
            <person name="Steffen K."/>
            <person name="Cardenas P."/>
        </authorList>
    </citation>
    <scope>NUCLEOTIDE SEQUENCE</scope>
</reference>
<evidence type="ECO:0000259" key="6">
    <source>
        <dbReference type="Pfam" id="PF00732"/>
    </source>
</evidence>
<dbReference type="Gene3D" id="3.50.50.60">
    <property type="entry name" value="FAD/NAD(P)-binding domain"/>
    <property type="match status" value="1"/>
</dbReference>
<dbReference type="InterPro" id="IPR007867">
    <property type="entry name" value="GMC_OxRtase_C"/>
</dbReference>
<dbReference type="InterPro" id="IPR012132">
    <property type="entry name" value="GMC_OxRdtase"/>
</dbReference>